<evidence type="ECO:0000313" key="2">
    <source>
        <dbReference type="EMBL" id="GGY36828.1"/>
    </source>
</evidence>
<evidence type="ECO:0000313" key="3">
    <source>
        <dbReference type="Proteomes" id="UP000628442"/>
    </source>
</evidence>
<name>A0AA88C0C4_9BURK</name>
<keyword evidence="1" id="KW-0812">Transmembrane</keyword>
<dbReference type="EMBL" id="BMWV01000003">
    <property type="protein sequence ID" value="GGY36828.1"/>
    <property type="molecule type" value="Genomic_DNA"/>
</dbReference>
<gene>
    <name evidence="2" type="ORF">GCM10007387_18960</name>
</gene>
<evidence type="ECO:0000256" key="1">
    <source>
        <dbReference type="SAM" id="Phobius"/>
    </source>
</evidence>
<feature type="transmembrane region" description="Helical" evidence="1">
    <location>
        <begin position="35"/>
        <end position="51"/>
    </location>
</feature>
<organism evidence="2 3">
    <name type="scientific">Pseudoduganella albidiflava</name>
    <dbReference type="NCBI Taxonomy" id="321983"/>
    <lineage>
        <taxon>Bacteria</taxon>
        <taxon>Pseudomonadati</taxon>
        <taxon>Pseudomonadota</taxon>
        <taxon>Betaproteobacteria</taxon>
        <taxon>Burkholderiales</taxon>
        <taxon>Oxalobacteraceae</taxon>
        <taxon>Telluria group</taxon>
        <taxon>Pseudoduganella</taxon>
    </lineage>
</organism>
<protein>
    <submittedName>
        <fullName evidence="2">Uncharacterized protein</fullName>
    </submittedName>
</protein>
<reference evidence="2" key="1">
    <citation type="journal article" date="2014" name="Int. J. Syst. Evol. Microbiol.">
        <title>Complete genome sequence of Corynebacterium casei LMG S-19264T (=DSM 44701T), isolated from a smear-ripened cheese.</title>
        <authorList>
            <consortium name="US DOE Joint Genome Institute (JGI-PGF)"/>
            <person name="Walter F."/>
            <person name="Albersmeier A."/>
            <person name="Kalinowski J."/>
            <person name="Ruckert C."/>
        </authorList>
    </citation>
    <scope>NUCLEOTIDE SEQUENCE</scope>
    <source>
        <strain evidence="2">KCTC 12343</strain>
    </source>
</reference>
<keyword evidence="1" id="KW-0472">Membrane</keyword>
<dbReference type="Proteomes" id="UP000628442">
    <property type="component" value="Unassembled WGS sequence"/>
</dbReference>
<sequence>MPARLVFAVLTVVFLAAAAARLLRDGGLRPASKTWLLVAALFGATSAWLWLQ</sequence>
<keyword evidence="1" id="KW-1133">Transmembrane helix</keyword>
<proteinExistence type="predicted"/>
<dbReference type="AlphaFoldDB" id="A0AA88C0C4"/>
<accession>A0AA88C0C4</accession>
<dbReference type="RefSeq" id="WP_165497623.1">
    <property type="nucleotide sequence ID" value="NZ_BMWV01000003.1"/>
</dbReference>
<reference evidence="2" key="2">
    <citation type="submission" date="2022-12" db="EMBL/GenBank/DDBJ databases">
        <authorList>
            <person name="Sun Q."/>
            <person name="Kim S."/>
        </authorList>
    </citation>
    <scope>NUCLEOTIDE SEQUENCE</scope>
    <source>
        <strain evidence="2">KCTC 12343</strain>
    </source>
</reference>
<comment type="caution">
    <text evidence="2">The sequence shown here is derived from an EMBL/GenBank/DDBJ whole genome shotgun (WGS) entry which is preliminary data.</text>
</comment>